<keyword evidence="1 3" id="KW-0808">Transferase</keyword>
<dbReference type="Proteomes" id="UP001589813">
    <property type="component" value="Unassembled WGS sequence"/>
</dbReference>
<dbReference type="HAMAP" id="MF_01589">
    <property type="entry name" value="Cx_SAM_synthase"/>
    <property type="match status" value="1"/>
</dbReference>
<dbReference type="EC" id="2.1.3.-" evidence="3"/>
<dbReference type="Pfam" id="PF13649">
    <property type="entry name" value="Methyltransf_25"/>
    <property type="match status" value="1"/>
</dbReference>
<evidence type="ECO:0000313" key="5">
    <source>
        <dbReference type="EMBL" id="MFC0050355.1"/>
    </source>
</evidence>
<comment type="catalytic activity">
    <reaction evidence="3">
        <text>prephenate + S-adenosyl-L-methionine = carboxy-S-adenosyl-L-methionine + 3-phenylpyruvate + H2O</text>
        <dbReference type="Rhea" id="RHEA:51692"/>
        <dbReference type="ChEBI" id="CHEBI:15377"/>
        <dbReference type="ChEBI" id="CHEBI:18005"/>
        <dbReference type="ChEBI" id="CHEBI:29934"/>
        <dbReference type="ChEBI" id="CHEBI:59789"/>
        <dbReference type="ChEBI" id="CHEBI:134278"/>
    </reaction>
</comment>
<feature type="binding site" evidence="3">
    <location>
        <position position="202"/>
    </location>
    <ligand>
        <name>S-adenosyl-L-methionine</name>
        <dbReference type="ChEBI" id="CHEBI:59789"/>
    </ligand>
</feature>
<evidence type="ECO:0000256" key="2">
    <source>
        <dbReference type="ARBA" id="ARBA00022691"/>
    </source>
</evidence>
<dbReference type="Gene3D" id="3.40.50.150">
    <property type="entry name" value="Vaccinia Virus protein VP39"/>
    <property type="match status" value="1"/>
</dbReference>
<dbReference type="NCBIfam" id="NF011995">
    <property type="entry name" value="PRK15451.1"/>
    <property type="match status" value="1"/>
</dbReference>
<dbReference type="InterPro" id="IPR005271">
    <property type="entry name" value="CmoA"/>
</dbReference>
<comment type="similarity">
    <text evidence="3">Belongs to the class I-like SAM-binding methyltransferase superfamily. Cx-SAM synthase family.</text>
</comment>
<keyword evidence="2 3" id="KW-0949">S-adenosyl-L-methionine</keyword>
<feature type="binding site" evidence="3">
    <location>
        <begin position="92"/>
        <end position="93"/>
    </location>
    <ligand>
        <name>S-adenosyl-L-methionine</name>
        <dbReference type="ChEBI" id="CHEBI:59789"/>
    </ligand>
</feature>
<dbReference type="CDD" id="cd02440">
    <property type="entry name" value="AdoMet_MTases"/>
    <property type="match status" value="1"/>
</dbReference>
<feature type="binding site" evidence="3">
    <location>
        <position position="42"/>
    </location>
    <ligand>
        <name>S-adenosyl-L-methionine</name>
        <dbReference type="ChEBI" id="CHEBI:59789"/>
    </ligand>
</feature>
<dbReference type="SUPFAM" id="SSF53335">
    <property type="entry name" value="S-adenosyl-L-methionine-dependent methyltransferases"/>
    <property type="match status" value="1"/>
</dbReference>
<evidence type="ECO:0000313" key="6">
    <source>
        <dbReference type="Proteomes" id="UP001589813"/>
    </source>
</evidence>
<comment type="function">
    <text evidence="3">Catalyzes the conversion of S-adenosyl-L-methionine (SAM) to carboxy-S-adenosyl-L-methionine (Cx-SAM).</text>
</comment>
<feature type="binding site" evidence="3">
    <location>
        <begin position="120"/>
        <end position="121"/>
    </location>
    <ligand>
        <name>S-adenosyl-L-methionine</name>
        <dbReference type="ChEBI" id="CHEBI:59789"/>
    </ligand>
</feature>
<protein>
    <recommendedName>
        <fullName evidence="3">Carboxy-S-adenosyl-L-methionine synthase</fullName>
        <shortName evidence="3">Cx-SAM synthase</shortName>
        <ecNumber evidence="3">2.1.3.-</ecNumber>
    </recommendedName>
</protein>
<organism evidence="5 6">
    <name type="scientific">Rheinheimera tilapiae</name>
    <dbReference type="NCBI Taxonomy" id="875043"/>
    <lineage>
        <taxon>Bacteria</taxon>
        <taxon>Pseudomonadati</taxon>
        <taxon>Pseudomonadota</taxon>
        <taxon>Gammaproteobacteria</taxon>
        <taxon>Chromatiales</taxon>
        <taxon>Chromatiaceae</taxon>
        <taxon>Rheinheimera</taxon>
    </lineage>
</organism>
<feature type="binding site" evidence="3">
    <location>
        <begin position="67"/>
        <end position="69"/>
    </location>
    <ligand>
        <name>S-adenosyl-L-methionine</name>
        <dbReference type="ChEBI" id="CHEBI:59789"/>
    </ligand>
</feature>
<dbReference type="InterPro" id="IPR029063">
    <property type="entry name" value="SAM-dependent_MTases_sf"/>
</dbReference>
<gene>
    <name evidence="3 5" type="primary">cmoA</name>
    <name evidence="5" type="ORF">ACFFJP_18835</name>
</gene>
<comment type="subunit">
    <text evidence="3">Homodimer.</text>
</comment>
<dbReference type="RefSeq" id="WP_377247974.1">
    <property type="nucleotide sequence ID" value="NZ_JBHLXP010000005.1"/>
</dbReference>
<evidence type="ECO:0000256" key="1">
    <source>
        <dbReference type="ARBA" id="ARBA00022679"/>
    </source>
</evidence>
<name>A0ABV6BHL8_9GAMM</name>
<sequence length="253" mass="28248">MQNMIQKDSIYAEPLAQVQDFCFDADVVEVFPDMIQRSVPGYQTIIQTIGKLTQRYQQASSNYYDLGCSLGAASLAMRRQLSDSSSKIIAVDNSPAMVERCRMHLHAFRSDVPLEVQLGDIRDLAIDNAAMVVSNFTLQFLPKADRDALVTRIYQGLKPGGIFILSEKVVFDDAVTHDLLIDLHHDFKRANGYSELEISQKRTALENVMRPDTLAQHQQRFAAAGFASATVWFQCFNFCSMVAIKQGAADANV</sequence>
<dbReference type="PANTHER" id="PTHR43861:SF2">
    <property type="entry name" value="CARBOXY-S-ADENOSYL-L-METHIONINE SYNTHASE"/>
    <property type="match status" value="1"/>
</dbReference>
<dbReference type="NCBIfam" id="TIGR00740">
    <property type="entry name" value="carboxy-S-adenosyl-L-methionine synthase CmoA"/>
    <property type="match status" value="1"/>
</dbReference>
<dbReference type="GO" id="GO:0016740">
    <property type="term" value="F:transferase activity"/>
    <property type="evidence" value="ECO:0007669"/>
    <property type="project" value="UniProtKB-KW"/>
</dbReference>
<feature type="domain" description="Methyltransferase" evidence="4">
    <location>
        <begin position="65"/>
        <end position="161"/>
    </location>
</feature>
<dbReference type="PANTHER" id="PTHR43861">
    <property type="entry name" value="TRANS-ACONITATE 2-METHYLTRANSFERASE-RELATED"/>
    <property type="match status" value="1"/>
</dbReference>
<proteinExistence type="inferred from homology"/>
<dbReference type="EMBL" id="JBHLXP010000005">
    <property type="protein sequence ID" value="MFC0050355.1"/>
    <property type="molecule type" value="Genomic_DNA"/>
</dbReference>
<dbReference type="InterPro" id="IPR041698">
    <property type="entry name" value="Methyltransf_25"/>
</dbReference>
<evidence type="ECO:0000259" key="4">
    <source>
        <dbReference type="Pfam" id="PF13649"/>
    </source>
</evidence>
<accession>A0ABV6BHL8</accession>
<comment type="caution">
    <text evidence="5">The sequence shown here is derived from an EMBL/GenBank/DDBJ whole genome shotgun (WGS) entry which is preliminary data.</text>
</comment>
<feature type="binding site" evidence="3">
    <location>
        <position position="135"/>
    </location>
    <ligand>
        <name>S-adenosyl-L-methionine</name>
        <dbReference type="ChEBI" id="CHEBI:59789"/>
    </ligand>
</feature>
<evidence type="ECO:0000256" key="3">
    <source>
        <dbReference type="HAMAP-Rule" id="MF_01589"/>
    </source>
</evidence>
<reference evidence="5 6" key="1">
    <citation type="submission" date="2024-09" db="EMBL/GenBank/DDBJ databases">
        <authorList>
            <person name="Sun Q."/>
            <person name="Mori K."/>
        </authorList>
    </citation>
    <scope>NUCLEOTIDE SEQUENCE [LARGE SCALE GENOMIC DNA]</scope>
    <source>
        <strain evidence="5 6">KCTC 23315</strain>
    </source>
</reference>
<dbReference type="PIRSF" id="PIRSF006325">
    <property type="entry name" value="MeTrfase_bac"/>
    <property type="match status" value="1"/>
</dbReference>
<keyword evidence="6" id="KW-1185">Reference proteome</keyword>